<dbReference type="Proteomes" id="UP000195897">
    <property type="component" value="Unassembled WGS sequence"/>
</dbReference>
<dbReference type="AlphaFoldDB" id="A0A1Y4LAL3"/>
<feature type="transmembrane region" description="Helical" evidence="10">
    <location>
        <begin position="174"/>
        <end position="193"/>
    </location>
</feature>
<keyword evidence="4" id="KW-0813">Transport</keyword>
<keyword evidence="6 10" id="KW-0812">Transmembrane</keyword>
<dbReference type="Pfam" id="PF01554">
    <property type="entry name" value="MatE"/>
    <property type="match status" value="2"/>
</dbReference>
<dbReference type="InterPro" id="IPR045070">
    <property type="entry name" value="MATE_MepA-like"/>
</dbReference>
<dbReference type="PANTHER" id="PTHR43823:SF3">
    <property type="entry name" value="MULTIDRUG EXPORT PROTEIN MEPA"/>
    <property type="match status" value="1"/>
</dbReference>
<dbReference type="InterPro" id="IPR048279">
    <property type="entry name" value="MdtK-like"/>
</dbReference>
<proteinExistence type="inferred from homology"/>
<evidence type="ECO:0000313" key="12">
    <source>
        <dbReference type="Proteomes" id="UP000195897"/>
    </source>
</evidence>
<dbReference type="GO" id="GO:0046677">
    <property type="term" value="P:response to antibiotic"/>
    <property type="evidence" value="ECO:0007669"/>
    <property type="project" value="UniProtKB-KW"/>
</dbReference>
<evidence type="ECO:0000256" key="4">
    <source>
        <dbReference type="ARBA" id="ARBA00022448"/>
    </source>
</evidence>
<feature type="transmembrane region" description="Helical" evidence="10">
    <location>
        <begin position="421"/>
        <end position="444"/>
    </location>
</feature>
<feature type="transmembrane region" description="Helical" evidence="10">
    <location>
        <begin position="392"/>
        <end position="415"/>
    </location>
</feature>
<evidence type="ECO:0000256" key="5">
    <source>
        <dbReference type="ARBA" id="ARBA00022475"/>
    </source>
</evidence>
<organism evidence="11 12">
    <name type="scientific">Butyricicoccus pullicaecorum</name>
    <dbReference type="NCBI Taxonomy" id="501571"/>
    <lineage>
        <taxon>Bacteria</taxon>
        <taxon>Bacillati</taxon>
        <taxon>Bacillota</taxon>
        <taxon>Clostridia</taxon>
        <taxon>Eubacteriales</taxon>
        <taxon>Butyricicoccaceae</taxon>
        <taxon>Butyricicoccus</taxon>
    </lineage>
</organism>
<keyword evidence="5" id="KW-1003">Cell membrane</keyword>
<keyword evidence="8 10" id="KW-0472">Membrane</keyword>
<dbReference type="GO" id="GO:0015297">
    <property type="term" value="F:antiporter activity"/>
    <property type="evidence" value="ECO:0007669"/>
    <property type="project" value="InterPro"/>
</dbReference>
<dbReference type="GO" id="GO:0005886">
    <property type="term" value="C:plasma membrane"/>
    <property type="evidence" value="ECO:0007669"/>
    <property type="project" value="UniProtKB-SubCell"/>
</dbReference>
<evidence type="ECO:0000256" key="7">
    <source>
        <dbReference type="ARBA" id="ARBA00022989"/>
    </source>
</evidence>
<evidence type="ECO:0000256" key="8">
    <source>
        <dbReference type="ARBA" id="ARBA00023136"/>
    </source>
</evidence>
<feature type="transmembrane region" description="Helical" evidence="10">
    <location>
        <begin position="199"/>
        <end position="219"/>
    </location>
</feature>
<dbReference type="NCBIfam" id="TIGR00797">
    <property type="entry name" value="matE"/>
    <property type="match status" value="1"/>
</dbReference>
<evidence type="ECO:0000256" key="6">
    <source>
        <dbReference type="ARBA" id="ARBA00022692"/>
    </source>
</evidence>
<dbReference type="EMBL" id="NFKK01000003">
    <property type="protein sequence ID" value="OUP53756.1"/>
    <property type="molecule type" value="Genomic_DNA"/>
</dbReference>
<evidence type="ECO:0000256" key="2">
    <source>
        <dbReference type="ARBA" id="ARBA00008417"/>
    </source>
</evidence>
<name>A0A1Y4LAL3_9FIRM</name>
<sequence>MATNPQENELGTAPVGQLLVRLAVPNIAAQIVNMLYNIVDRIYIGHIPNIGSQALTGVGVTFPIIILITAFSSLIGMGGAPRASIAMGQKHNERAEKIMGNCFTALIIISICLTVLFLLTQKQILMLFGASADTLPYALEYLNLYVLGTIFIQIALGMNGFITTQGKAKTAMCTVLIGAALNIILDPIFIFVFNLGVRGAAIATVFSQFVSAIWVVRFLTSSKALLRLRREYLRPELKQLIPVISLGLSPFVMQSTESLLSITFNISLAKFGGDLAVGAMTILTSLTQMISLPLTGLTQGAQPIISYNFGAKKIDRMKKAIRLLVTTAVAYATFCWLLTRIAPRLLVGVFTSDPELQTFTVWALGIYMAMVFVSGIQTSFQQSFIALGEARISLFLALLRKIILLIPLILILPNFFDDKLFAVFLAEPISDFIAAMSTMTFFLWRVRKIIANLQKPDLEKEI</sequence>
<dbReference type="CDD" id="cd13143">
    <property type="entry name" value="MATE_MepA_like"/>
    <property type="match status" value="1"/>
</dbReference>
<evidence type="ECO:0000256" key="9">
    <source>
        <dbReference type="ARBA" id="ARBA00023251"/>
    </source>
</evidence>
<keyword evidence="7 10" id="KW-1133">Transmembrane helix</keyword>
<dbReference type="RefSeq" id="WP_087371077.1">
    <property type="nucleotide sequence ID" value="NZ_NFKK01000003.1"/>
</dbReference>
<keyword evidence="9" id="KW-0046">Antibiotic resistance</keyword>
<feature type="transmembrane region" description="Helical" evidence="10">
    <location>
        <begin position="141"/>
        <end position="162"/>
    </location>
</feature>
<feature type="transmembrane region" description="Helical" evidence="10">
    <location>
        <begin position="359"/>
        <end position="380"/>
    </location>
</feature>
<evidence type="ECO:0000256" key="3">
    <source>
        <dbReference type="ARBA" id="ARBA00022106"/>
    </source>
</evidence>
<comment type="caution">
    <text evidence="11">The sequence shown here is derived from an EMBL/GenBank/DDBJ whole genome shotgun (WGS) entry which is preliminary data.</text>
</comment>
<protein>
    <recommendedName>
        <fullName evidence="3">Multidrug export protein MepA</fullName>
    </recommendedName>
</protein>
<dbReference type="PIRSF" id="PIRSF006603">
    <property type="entry name" value="DinF"/>
    <property type="match status" value="1"/>
</dbReference>
<gene>
    <name evidence="11" type="ORF">B5F17_04000</name>
</gene>
<evidence type="ECO:0000313" key="11">
    <source>
        <dbReference type="EMBL" id="OUP53756.1"/>
    </source>
</evidence>
<evidence type="ECO:0000256" key="1">
    <source>
        <dbReference type="ARBA" id="ARBA00004651"/>
    </source>
</evidence>
<dbReference type="InterPro" id="IPR002528">
    <property type="entry name" value="MATE_fam"/>
</dbReference>
<dbReference type="GO" id="GO:0042910">
    <property type="term" value="F:xenobiotic transmembrane transporter activity"/>
    <property type="evidence" value="ECO:0007669"/>
    <property type="project" value="InterPro"/>
</dbReference>
<accession>A0A1Y4LAL3</accession>
<evidence type="ECO:0000256" key="10">
    <source>
        <dbReference type="SAM" id="Phobius"/>
    </source>
</evidence>
<comment type="similarity">
    <text evidence="2">Belongs to the multi antimicrobial extrusion (MATE) (TC 2.A.66.1) family. MepA subfamily.</text>
</comment>
<feature type="transmembrane region" description="Helical" evidence="10">
    <location>
        <begin position="320"/>
        <end position="339"/>
    </location>
</feature>
<comment type="subcellular location">
    <subcellularLocation>
        <location evidence="1">Cell membrane</location>
        <topology evidence="1">Multi-pass membrane protein</topology>
    </subcellularLocation>
</comment>
<feature type="transmembrane region" description="Helical" evidence="10">
    <location>
        <begin position="98"/>
        <end position="121"/>
    </location>
</feature>
<feature type="transmembrane region" description="Helical" evidence="10">
    <location>
        <begin position="54"/>
        <end position="77"/>
    </location>
</feature>
<dbReference type="InterPro" id="IPR051327">
    <property type="entry name" value="MATE_MepA_subfamily"/>
</dbReference>
<dbReference type="PANTHER" id="PTHR43823">
    <property type="entry name" value="SPORULATION PROTEIN YKVU"/>
    <property type="match status" value="1"/>
</dbReference>
<reference evidence="12" key="1">
    <citation type="submission" date="2017-04" db="EMBL/GenBank/DDBJ databases">
        <title>Function of individual gut microbiota members based on whole genome sequencing of pure cultures obtained from chicken caecum.</title>
        <authorList>
            <person name="Medvecky M."/>
            <person name="Cejkova D."/>
            <person name="Polansky O."/>
            <person name="Karasova D."/>
            <person name="Kubasova T."/>
            <person name="Cizek A."/>
            <person name="Rychlik I."/>
        </authorList>
    </citation>
    <scope>NUCLEOTIDE SEQUENCE [LARGE SCALE GENOMIC DNA]</scope>
    <source>
        <strain evidence="12">An180</strain>
    </source>
</reference>